<dbReference type="Pfam" id="PF03730">
    <property type="entry name" value="Ku_C"/>
    <property type="match status" value="1"/>
</dbReference>
<dbReference type="InterPro" id="IPR024193">
    <property type="entry name" value="Ku80"/>
</dbReference>
<dbReference type="GO" id="GO:0000723">
    <property type="term" value="P:telomere maintenance"/>
    <property type="evidence" value="ECO:0007669"/>
    <property type="project" value="InterPro"/>
</dbReference>
<evidence type="ECO:0000256" key="6">
    <source>
        <dbReference type="ARBA" id="ARBA00022806"/>
    </source>
</evidence>
<keyword evidence="3" id="KW-0547">Nucleotide-binding</keyword>
<dbReference type="SMART" id="SM00559">
    <property type="entry name" value="Ku78"/>
    <property type="match status" value="1"/>
</dbReference>
<dbReference type="Gene3D" id="3.40.50.410">
    <property type="entry name" value="von Willebrand factor, type A domain"/>
    <property type="match status" value="1"/>
</dbReference>
<dbReference type="GO" id="GO:0003678">
    <property type="term" value="F:DNA helicase activity"/>
    <property type="evidence" value="ECO:0007669"/>
    <property type="project" value="InterPro"/>
</dbReference>
<feature type="domain" description="Ku" evidence="14">
    <location>
        <begin position="292"/>
        <end position="431"/>
    </location>
</feature>
<keyword evidence="16" id="KW-1185">Reference proteome</keyword>
<keyword evidence="5" id="KW-0378">Hydrolase</keyword>
<dbReference type="GO" id="GO:0003690">
    <property type="term" value="F:double-stranded DNA binding"/>
    <property type="evidence" value="ECO:0007669"/>
    <property type="project" value="TreeGrafter"/>
</dbReference>
<keyword evidence="13" id="KW-0732">Signal</keyword>
<accession>A0A7K4LNL9</accession>
<dbReference type="GO" id="GO:0006303">
    <property type="term" value="P:double-strand break repair via nonhomologous end joining"/>
    <property type="evidence" value="ECO:0007669"/>
    <property type="project" value="InterPro"/>
</dbReference>
<name>A0A7K4LNL9_9AVES</name>
<dbReference type="EMBL" id="VWPW01018672">
    <property type="protein sequence ID" value="NWJ05860.1"/>
    <property type="molecule type" value="Genomic_DNA"/>
</dbReference>
<evidence type="ECO:0000256" key="13">
    <source>
        <dbReference type="SAM" id="SignalP"/>
    </source>
</evidence>
<comment type="similarity">
    <text evidence="2">Belongs to the ku80 family.</text>
</comment>
<keyword evidence="10" id="KW-0234">DNA repair</keyword>
<feature type="non-terminal residue" evidence="15">
    <location>
        <position position="1"/>
    </location>
</feature>
<evidence type="ECO:0000256" key="5">
    <source>
        <dbReference type="ARBA" id="ARBA00022801"/>
    </source>
</evidence>
<evidence type="ECO:0000256" key="3">
    <source>
        <dbReference type="ARBA" id="ARBA00022741"/>
    </source>
</evidence>
<evidence type="ECO:0000256" key="2">
    <source>
        <dbReference type="ARBA" id="ARBA00007726"/>
    </source>
</evidence>
<evidence type="ECO:0000256" key="4">
    <source>
        <dbReference type="ARBA" id="ARBA00022763"/>
    </source>
</evidence>
<dbReference type="InterPro" id="IPR014893">
    <property type="entry name" value="Ku_PK_bind"/>
</dbReference>
<feature type="signal peptide" evidence="13">
    <location>
        <begin position="1"/>
        <end position="16"/>
    </location>
</feature>
<keyword evidence="11" id="KW-0539">Nucleus</keyword>
<feature type="non-terminal residue" evidence="15">
    <location>
        <position position="677"/>
    </location>
</feature>
<organism evidence="15 16">
    <name type="scientific">Crypturellus undulatus</name>
    <dbReference type="NCBI Taxonomy" id="48396"/>
    <lineage>
        <taxon>Eukaryota</taxon>
        <taxon>Metazoa</taxon>
        <taxon>Chordata</taxon>
        <taxon>Craniata</taxon>
        <taxon>Vertebrata</taxon>
        <taxon>Euteleostomi</taxon>
        <taxon>Archelosauria</taxon>
        <taxon>Archosauria</taxon>
        <taxon>Dinosauria</taxon>
        <taxon>Saurischia</taxon>
        <taxon>Theropoda</taxon>
        <taxon>Coelurosauria</taxon>
        <taxon>Aves</taxon>
        <taxon>Palaeognathae</taxon>
        <taxon>Tinamiformes</taxon>
        <taxon>Tinamidae</taxon>
        <taxon>Crypturellus</taxon>
    </lineage>
</organism>
<feature type="chain" id="PRO_5029656361" evidence="13">
    <location>
        <begin position="17"/>
        <end position="677"/>
    </location>
</feature>
<dbReference type="GO" id="GO:0003684">
    <property type="term" value="F:damaged DNA binding"/>
    <property type="evidence" value="ECO:0007669"/>
    <property type="project" value="InterPro"/>
</dbReference>
<dbReference type="GO" id="GO:0006310">
    <property type="term" value="P:DNA recombination"/>
    <property type="evidence" value="ECO:0007669"/>
    <property type="project" value="UniProtKB-KW"/>
</dbReference>
<dbReference type="GO" id="GO:0042162">
    <property type="term" value="F:telomeric DNA binding"/>
    <property type="evidence" value="ECO:0007669"/>
    <property type="project" value="InterPro"/>
</dbReference>
<dbReference type="Pfam" id="PF03731">
    <property type="entry name" value="Ku_N"/>
    <property type="match status" value="1"/>
</dbReference>
<evidence type="ECO:0000256" key="8">
    <source>
        <dbReference type="ARBA" id="ARBA00023125"/>
    </source>
</evidence>
<dbReference type="PANTHER" id="PTHR12604:SF4">
    <property type="entry name" value="X-RAY REPAIR CROSS-COMPLEMENTING PROTEIN 5"/>
    <property type="match status" value="1"/>
</dbReference>
<dbReference type="GO" id="GO:0016787">
    <property type="term" value="F:hydrolase activity"/>
    <property type="evidence" value="ECO:0007669"/>
    <property type="project" value="UniProtKB-KW"/>
</dbReference>
<reference evidence="15 16" key="1">
    <citation type="submission" date="2019-09" db="EMBL/GenBank/DDBJ databases">
        <title>Bird 10,000 Genomes (B10K) Project - Family phase.</title>
        <authorList>
            <person name="Zhang G."/>
        </authorList>
    </citation>
    <scope>NUCLEOTIDE SEQUENCE [LARGE SCALE GENOMIC DNA]</scope>
    <source>
        <strain evidence="15">B10K-MSB-37135</strain>
        <tissue evidence="15">Heart</tissue>
    </source>
</reference>
<dbReference type="PANTHER" id="PTHR12604">
    <property type="entry name" value="KU AUTOANTIGEN DNA HELICASE"/>
    <property type="match status" value="1"/>
</dbReference>
<dbReference type="InterPro" id="IPR005160">
    <property type="entry name" value="Ku_C"/>
</dbReference>
<dbReference type="CDD" id="cd00873">
    <property type="entry name" value="KU80"/>
    <property type="match status" value="1"/>
</dbReference>
<evidence type="ECO:0000256" key="12">
    <source>
        <dbReference type="SAM" id="MobiDB-lite"/>
    </source>
</evidence>
<feature type="region of interest" description="Disordered" evidence="12">
    <location>
        <begin position="538"/>
        <end position="559"/>
    </location>
</feature>
<evidence type="ECO:0000256" key="10">
    <source>
        <dbReference type="ARBA" id="ARBA00023204"/>
    </source>
</evidence>
<dbReference type="SUPFAM" id="SSF100939">
    <property type="entry name" value="SPOC domain-like"/>
    <property type="match status" value="1"/>
</dbReference>
<protein>
    <submittedName>
        <fullName evidence="15">XRCC5 protein</fullName>
    </submittedName>
</protein>
<evidence type="ECO:0000256" key="11">
    <source>
        <dbReference type="ARBA" id="ARBA00023242"/>
    </source>
</evidence>
<keyword evidence="8" id="KW-0238">DNA-binding</keyword>
<sequence length="677" mass="76964">AAIVLCLDVGLTMGNAAPGEDSPLEEAKKVMTKFLQRQVFAESKDEVAVVLFGTDGTRNVLASGDQYQNITVHRSLMLPDFDLLEDIQTVIQPGSEQADFLDAIIVCMDLLQKETIGKKYEKVHIELFTDLSSPVSEDQLEIIIDNLKKTGILLQFFLPFPLDADGGGGDTDAHSPLPKNSFARKGITEQQKEGIYVVKKLMHALDEGGGLEEVYTFRESLERLSMFKKMERRPMPWPCQLTIGSDLSIRIVAYKSITEEKVKKIWTVVDAKTLSKEDVRRETVYCLDDDDETEIQKDDTIQGFRYGSDIVPFSKIDEDQMKYKTEAKCFSVLGFTRASQVQRQYYMGNQVLKVFAAKGDENAAVAFSALIHALDELKVVAIVRYVYDRRCNPQIGAAFPYIKDAYECLIYVQLPFTEDLRQYTFSSLKNSKKYTPTEDQLSAVDSLIDSMNLVYEDEDGESFEDLFKPSKIPNPHFQRLYQCLQHKAFHPDKPLPPIEPHLLEMLETPSVVKERCQGPLEKIKALFPLKDVGKRKEDKTAQDIFKDSKEDGPSPKKLKVEDEEGGFSIISIAEGNVTSVGSVNPSKDFQILVRQRNADFKEVSQQLINRIDQFLENRGLQYYMKGINCIKVFREEAIKLFQAQCFNDFLQDLKSKVEDKVLPDFWEIVMQGMMAFL</sequence>
<comment type="subcellular location">
    <subcellularLocation>
        <location evidence="1">Nucleus</location>
    </subcellularLocation>
</comment>
<dbReference type="InterPro" id="IPR036465">
    <property type="entry name" value="vWFA_dom_sf"/>
</dbReference>
<evidence type="ECO:0000259" key="14">
    <source>
        <dbReference type="SMART" id="SM00559"/>
    </source>
</evidence>
<dbReference type="Gene3D" id="1.10.1600.10">
    <property type="match status" value="1"/>
</dbReference>
<dbReference type="InterPro" id="IPR016194">
    <property type="entry name" value="SPOC-like_C_dom_sf"/>
</dbReference>
<dbReference type="FunFam" id="3.40.50.410:FF:000055">
    <property type="entry name" value="X-ray repair cross-complementing protein 5"/>
    <property type="match status" value="1"/>
</dbReference>
<evidence type="ECO:0000256" key="1">
    <source>
        <dbReference type="ARBA" id="ARBA00004123"/>
    </source>
</evidence>
<keyword evidence="4" id="KW-0227">DNA damage</keyword>
<keyword evidence="9" id="KW-0233">DNA recombination</keyword>
<dbReference type="SUPFAM" id="SSF53300">
    <property type="entry name" value="vWA-like"/>
    <property type="match status" value="1"/>
</dbReference>
<comment type="caution">
    <text evidence="15">The sequence shown here is derived from an EMBL/GenBank/DDBJ whole genome shotgun (WGS) entry which is preliminary data.</text>
</comment>
<proteinExistence type="inferred from homology"/>
<dbReference type="AlphaFoldDB" id="A0A7K4LNL9"/>
<gene>
    <name evidence="15" type="primary">Xrcc5</name>
    <name evidence="15" type="ORF">CRYUND_R05403</name>
</gene>
<dbReference type="FunFam" id="2.40.290.10:FF:000005">
    <property type="entry name" value="X-ray repair cross-complementing protein 5"/>
    <property type="match status" value="1"/>
</dbReference>
<dbReference type="Pfam" id="PF08785">
    <property type="entry name" value="Ku_PK_bind"/>
    <property type="match status" value="1"/>
</dbReference>
<dbReference type="InterPro" id="IPR006164">
    <property type="entry name" value="DNA_bd_Ku70/Ku80"/>
</dbReference>
<dbReference type="FunFam" id="1.10.1600.10:FF:000002">
    <property type="entry name" value="X-ray repair cross-complementing protein 5"/>
    <property type="match status" value="1"/>
</dbReference>
<dbReference type="Gene3D" id="2.40.290.10">
    <property type="match status" value="1"/>
</dbReference>
<dbReference type="PIRSF" id="PIRSF016570">
    <property type="entry name" value="Ku80"/>
    <property type="match status" value="1"/>
</dbReference>
<dbReference type="InterPro" id="IPR036494">
    <property type="entry name" value="Ku_C_sf"/>
</dbReference>
<dbReference type="Gene3D" id="1.25.40.240">
    <property type="entry name" value="Ku, C-terminal domain"/>
    <property type="match status" value="1"/>
</dbReference>
<evidence type="ECO:0000313" key="16">
    <source>
        <dbReference type="Proteomes" id="UP000534426"/>
    </source>
</evidence>
<dbReference type="GO" id="GO:0043564">
    <property type="term" value="C:Ku70:Ku80 complex"/>
    <property type="evidence" value="ECO:0007669"/>
    <property type="project" value="InterPro"/>
</dbReference>
<keyword evidence="6" id="KW-0347">Helicase</keyword>
<dbReference type="Proteomes" id="UP000534426">
    <property type="component" value="Unassembled WGS sequence"/>
</dbReference>
<evidence type="ECO:0000256" key="9">
    <source>
        <dbReference type="ARBA" id="ARBA00023172"/>
    </source>
</evidence>
<dbReference type="GO" id="GO:0005524">
    <property type="term" value="F:ATP binding"/>
    <property type="evidence" value="ECO:0007669"/>
    <property type="project" value="UniProtKB-KW"/>
</dbReference>
<evidence type="ECO:0000313" key="15">
    <source>
        <dbReference type="EMBL" id="NWJ05860.1"/>
    </source>
</evidence>
<dbReference type="InterPro" id="IPR005161">
    <property type="entry name" value="Ku_N"/>
</dbReference>
<evidence type="ECO:0000256" key="7">
    <source>
        <dbReference type="ARBA" id="ARBA00022840"/>
    </source>
</evidence>
<dbReference type="Pfam" id="PF02735">
    <property type="entry name" value="Ku"/>
    <property type="match status" value="1"/>
</dbReference>
<dbReference type="SUPFAM" id="SSF101420">
    <property type="entry name" value="C-terminal domain of Ku80"/>
    <property type="match status" value="1"/>
</dbReference>
<keyword evidence="7" id="KW-0067">ATP-binding</keyword>